<gene>
    <name evidence="3" type="ORF">ODALV1_LOCUS20649</name>
</gene>
<dbReference type="PANTHER" id="PTHR24028:SF328">
    <property type="entry name" value="CADHERIN-3"/>
    <property type="match status" value="1"/>
</dbReference>
<proteinExistence type="predicted"/>
<dbReference type="InterPro" id="IPR050174">
    <property type="entry name" value="Protocadherin/Cadherin-CA"/>
</dbReference>
<keyword evidence="2" id="KW-0732">Signal</keyword>
<organism evidence="3 4">
    <name type="scientific">Orchesella dallaii</name>
    <dbReference type="NCBI Taxonomy" id="48710"/>
    <lineage>
        <taxon>Eukaryota</taxon>
        <taxon>Metazoa</taxon>
        <taxon>Ecdysozoa</taxon>
        <taxon>Arthropoda</taxon>
        <taxon>Hexapoda</taxon>
        <taxon>Collembola</taxon>
        <taxon>Entomobryomorpha</taxon>
        <taxon>Entomobryoidea</taxon>
        <taxon>Orchesellidae</taxon>
        <taxon>Orchesellinae</taxon>
        <taxon>Orchesella</taxon>
    </lineage>
</organism>
<reference evidence="3 4" key="1">
    <citation type="submission" date="2024-08" db="EMBL/GenBank/DDBJ databases">
        <authorList>
            <person name="Cucini C."/>
            <person name="Frati F."/>
        </authorList>
    </citation>
    <scope>NUCLEOTIDE SEQUENCE [LARGE SCALE GENOMIC DNA]</scope>
</reference>
<name>A0ABP1RAI3_9HEXA</name>
<evidence type="ECO:0008006" key="5">
    <source>
        <dbReference type="Google" id="ProtNLM"/>
    </source>
</evidence>
<feature type="signal peptide" evidence="2">
    <location>
        <begin position="1"/>
        <end position="23"/>
    </location>
</feature>
<sequence>MRCLIAFQLFVLAFFIQLKFSHGQECPFGNINLGQIADNEIGIIFDEPYTAAIVYSVSIFDETFYRILESKIEGSGDDTRIQIRPKQPAFTDTLDKEGIDFLTTNQGLVLMMESGATITCSMFLRILDTNNQPPVFNRTEKRVFSVPSTWDKNLPLNWDFSDSLQVTDQDFSEDNAKVTIKENENIRGKVNPRFTPAPNIFLYDVLLFLNSDVPTSGVYCVTASDGVNEGSLEIEIIVTQENLHAPVFKETGYHVVFDEMPRVREDVPILINAFDPDSPDESDISYSVADNDNIAYDIGTGTFFFKKVDGLEGKLEAFTITATDGNGDARSTDVILSLKFPEPRLQKFNFKNPYYLIPHNNWPSKRDGIKSDVCEKLLAVCGVGPTT</sequence>
<dbReference type="Proteomes" id="UP001642540">
    <property type="component" value="Unassembled WGS sequence"/>
</dbReference>
<dbReference type="EMBL" id="CAXLJM020000068">
    <property type="protein sequence ID" value="CAL8124530.1"/>
    <property type="molecule type" value="Genomic_DNA"/>
</dbReference>
<protein>
    <recommendedName>
        <fullName evidence="5">Cadherin domain-containing protein</fullName>
    </recommendedName>
</protein>
<feature type="chain" id="PRO_5047082751" description="Cadherin domain-containing protein" evidence="2">
    <location>
        <begin position="24"/>
        <end position="387"/>
    </location>
</feature>
<dbReference type="Gene3D" id="2.60.40.60">
    <property type="entry name" value="Cadherins"/>
    <property type="match status" value="1"/>
</dbReference>
<keyword evidence="4" id="KW-1185">Reference proteome</keyword>
<dbReference type="InterPro" id="IPR015919">
    <property type="entry name" value="Cadherin-like_sf"/>
</dbReference>
<dbReference type="SUPFAM" id="SSF49313">
    <property type="entry name" value="Cadherin-like"/>
    <property type="match status" value="1"/>
</dbReference>
<dbReference type="PANTHER" id="PTHR24028">
    <property type="entry name" value="CADHERIN-87A"/>
    <property type="match status" value="1"/>
</dbReference>
<evidence type="ECO:0000313" key="3">
    <source>
        <dbReference type="EMBL" id="CAL8124530.1"/>
    </source>
</evidence>
<evidence type="ECO:0000256" key="1">
    <source>
        <dbReference type="ARBA" id="ARBA00023180"/>
    </source>
</evidence>
<evidence type="ECO:0000313" key="4">
    <source>
        <dbReference type="Proteomes" id="UP001642540"/>
    </source>
</evidence>
<evidence type="ECO:0000256" key="2">
    <source>
        <dbReference type="SAM" id="SignalP"/>
    </source>
</evidence>
<accession>A0ABP1RAI3</accession>
<keyword evidence="1" id="KW-0325">Glycoprotein</keyword>
<dbReference type="CDD" id="cd11304">
    <property type="entry name" value="Cadherin_repeat"/>
    <property type="match status" value="1"/>
</dbReference>
<comment type="caution">
    <text evidence="3">The sequence shown here is derived from an EMBL/GenBank/DDBJ whole genome shotgun (WGS) entry which is preliminary data.</text>
</comment>